<evidence type="ECO:0000313" key="2">
    <source>
        <dbReference type="EMBL" id="QDT04786.1"/>
    </source>
</evidence>
<sequence length="421" mass="46465">MNRSVRVLLIGRHFWPHGSFDSAGYMVELATGLHRHGVQVQVCTPRYAATWPETFSLREVSVHRPAAAPKSDWSIGRYTRQLTQWLRQNAASFDVMYVDSIREEAVAAIEAARSTGCPTVLRYAGWGKQSDATYWNTTRSGRRCGSIGKMADAVIAKSAPCSRALLADRYSADRIVRIGPGFTAGAQRTAAVRKEARSSLAAANSDLYADPDAPIAICTAAMTRDTGLTDLVRATRHLVDRYPNLRVWFIGDGPYRDWIYDQLRGDGIRASIAMPGSFCEYDDLYAAADLYLQTDDSGLDHFLPKAVSAELPIVAVRSEAVSSLLAPPISAATQSEKPQDWVRWIDDPVPTAFLAAISKVLDDLPEHQHQASLLRRHWLRANPMTGTIDAYTSLFQRVIEKKSNAKLKHRDSLGDSAESAS</sequence>
<feature type="domain" description="Glycosyltransferase subfamily 4-like N-terminal" evidence="1">
    <location>
        <begin position="25"/>
        <end position="181"/>
    </location>
</feature>
<evidence type="ECO:0000259" key="1">
    <source>
        <dbReference type="Pfam" id="PF13579"/>
    </source>
</evidence>
<dbReference type="KEGG" id="rlc:K227x_31830"/>
<dbReference type="PANTHER" id="PTHR45947">
    <property type="entry name" value="SULFOQUINOVOSYL TRANSFERASE SQD2"/>
    <property type="match status" value="1"/>
</dbReference>
<dbReference type="InterPro" id="IPR050194">
    <property type="entry name" value="Glycosyltransferase_grp1"/>
</dbReference>
<dbReference type="Proteomes" id="UP000318538">
    <property type="component" value="Chromosome"/>
</dbReference>
<accession>A0A517NCF1</accession>
<gene>
    <name evidence="2" type="ORF">K227x_31830</name>
</gene>
<dbReference type="AlphaFoldDB" id="A0A517NCF1"/>
<dbReference type="Gene3D" id="3.40.50.2000">
    <property type="entry name" value="Glycogen Phosphorylase B"/>
    <property type="match status" value="2"/>
</dbReference>
<dbReference type="CDD" id="cd03801">
    <property type="entry name" value="GT4_PimA-like"/>
    <property type="match status" value="1"/>
</dbReference>
<reference evidence="2 3" key="1">
    <citation type="submission" date="2019-02" db="EMBL/GenBank/DDBJ databases">
        <title>Deep-cultivation of Planctomycetes and their phenomic and genomic characterization uncovers novel biology.</title>
        <authorList>
            <person name="Wiegand S."/>
            <person name="Jogler M."/>
            <person name="Boedeker C."/>
            <person name="Pinto D."/>
            <person name="Vollmers J."/>
            <person name="Rivas-Marin E."/>
            <person name="Kohn T."/>
            <person name="Peeters S.H."/>
            <person name="Heuer A."/>
            <person name="Rast P."/>
            <person name="Oberbeckmann S."/>
            <person name="Bunk B."/>
            <person name="Jeske O."/>
            <person name="Meyerdierks A."/>
            <person name="Storesund J.E."/>
            <person name="Kallscheuer N."/>
            <person name="Luecker S."/>
            <person name="Lage O.M."/>
            <person name="Pohl T."/>
            <person name="Merkel B.J."/>
            <person name="Hornburger P."/>
            <person name="Mueller R.-W."/>
            <person name="Bruemmer F."/>
            <person name="Labrenz M."/>
            <person name="Spormann A.M."/>
            <person name="Op den Camp H."/>
            <person name="Overmann J."/>
            <person name="Amann R."/>
            <person name="Jetten M.S.M."/>
            <person name="Mascher T."/>
            <person name="Medema M.H."/>
            <person name="Devos D.P."/>
            <person name="Kaster A.-K."/>
            <person name="Ovreas L."/>
            <person name="Rohde M."/>
            <person name="Galperin M.Y."/>
            <person name="Jogler C."/>
        </authorList>
    </citation>
    <scope>NUCLEOTIDE SEQUENCE [LARGE SCALE GENOMIC DNA]</scope>
    <source>
        <strain evidence="2 3">K22_7</strain>
    </source>
</reference>
<dbReference type="RefSeq" id="WP_145170582.1">
    <property type="nucleotide sequence ID" value="NZ_CP036525.1"/>
</dbReference>
<proteinExistence type="predicted"/>
<dbReference type="SUPFAM" id="SSF53756">
    <property type="entry name" value="UDP-Glycosyltransferase/glycogen phosphorylase"/>
    <property type="match status" value="1"/>
</dbReference>
<dbReference type="OrthoDB" id="232381at2"/>
<organism evidence="2 3">
    <name type="scientific">Rubripirellula lacrimiformis</name>
    <dbReference type="NCBI Taxonomy" id="1930273"/>
    <lineage>
        <taxon>Bacteria</taxon>
        <taxon>Pseudomonadati</taxon>
        <taxon>Planctomycetota</taxon>
        <taxon>Planctomycetia</taxon>
        <taxon>Pirellulales</taxon>
        <taxon>Pirellulaceae</taxon>
        <taxon>Rubripirellula</taxon>
    </lineage>
</organism>
<dbReference type="PANTHER" id="PTHR45947:SF3">
    <property type="entry name" value="SULFOQUINOVOSYL TRANSFERASE SQD2"/>
    <property type="match status" value="1"/>
</dbReference>
<dbReference type="EMBL" id="CP036525">
    <property type="protein sequence ID" value="QDT04786.1"/>
    <property type="molecule type" value="Genomic_DNA"/>
</dbReference>
<dbReference type="Pfam" id="PF13579">
    <property type="entry name" value="Glyco_trans_4_4"/>
    <property type="match status" value="1"/>
</dbReference>
<dbReference type="Pfam" id="PF13692">
    <property type="entry name" value="Glyco_trans_1_4"/>
    <property type="match status" value="1"/>
</dbReference>
<dbReference type="InterPro" id="IPR028098">
    <property type="entry name" value="Glyco_trans_4-like_N"/>
</dbReference>
<name>A0A517NCF1_9BACT</name>
<protein>
    <recommendedName>
        <fullName evidence="1">Glycosyltransferase subfamily 4-like N-terminal domain-containing protein</fullName>
    </recommendedName>
</protein>
<dbReference type="GO" id="GO:0016758">
    <property type="term" value="F:hexosyltransferase activity"/>
    <property type="evidence" value="ECO:0007669"/>
    <property type="project" value="TreeGrafter"/>
</dbReference>
<evidence type="ECO:0000313" key="3">
    <source>
        <dbReference type="Proteomes" id="UP000318538"/>
    </source>
</evidence>
<keyword evidence="3" id="KW-1185">Reference proteome</keyword>